<gene>
    <name evidence="2" type="primary">Nfu_g_1_015617</name>
</gene>
<feature type="compositionally biased region" description="Polar residues" evidence="1">
    <location>
        <begin position="77"/>
        <end position="102"/>
    </location>
</feature>
<evidence type="ECO:0000256" key="1">
    <source>
        <dbReference type="SAM" id="MobiDB-lite"/>
    </source>
</evidence>
<organism evidence="2">
    <name type="scientific">Nothobranchius pienaari</name>
    <dbReference type="NCBI Taxonomy" id="704102"/>
    <lineage>
        <taxon>Eukaryota</taxon>
        <taxon>Metazoa</taxon>
        <taxon>Chordata</taxon>
        <taxon>Craniata</taxon>
        <taxon>Vertebrata</taxon>
        <taxon>Euteleostomi</taxon>
        <taxon>Actinopterygii</taxon>
        <taxon>Neopterygii</taxon>
        <taxon>Teleostei</taxon>
        <taxon>Neoteleostei</taxon>
        <taxon>Acanthomorphata</taxon>
        <taxon>Ovalentaria</taxon>
        <taxon>Atherinomorphae</taxon>
        <taxon>Cyprinodontiformes</taxon>
        <taxon>Nothobranchiidae</taxon>
        <taxon>Nothobranchius</taxon>
    </lineage>
</organism>
<evidence type="ECO:0000313" key="2">
    <source>
        <dbReference type="EMBL" id="SBR93426.1"/>
    </source>
</evidence>
<protein>
    <submittedName>
        <fullName evidence="2">Uncharacterized protein</fullName>
    </submittedName>
</protein>
<feature type="compositionally biased region" description="Basic and acidic residues" evidence="1">
    <location>
        <begin position="115"/>
        <end position="124"/>
    </location>
</feature>
<reference evidence="2" key="2">
    <citation type="submission" date="2016-06" db="EMBL/GenBank/DDBJ databases">
        <title>The genome of a short-lived fish provides insights into sex chromosome evolution and the genetic control of aging.</title>
        <authorList>
            <person name="Reichwald K."/>
            <person name="Felder M."/>
            <person name="Petzold A."/>
            <person name="Koch P."/>
            <person name="Groth M."/>
            <person name="Platzer M."/>
        </authorList>
    </citation>
    <scope>NUCLEOTIDE SEQUENCE</scope>
    <source>
        <tissue evidence="2">Brain</tissue>
    </source>
</reference>
<dbReference type="EMBL" id="HAEG01012858">
    <property type="protein sequence ID" value="SBR93426.1"/>
    <property type="molecule type" value="Transcribed_RNA"/>
</dbReference>
<proteinExistence type="predicted"/>
<feature type="non-terminal residue" evidence="2">
    <location>
        <position position="124"/>
    </location>
</feature>
<accession>A0A1A8QIW8</accession>
<name>A0A1A8QIW8_9TELE</name>
<dbReference type="AlphaFoldDB" id="A0A1A8QIW8"/>
<feature type="region of interest" description="Disordered" evidence="1">
    <location>
        <begin position="77"/>
        <end position="124"/>
    </location>
</feature>
<feature type="non-terminal residue" evidence="2">
    <location>
        <position position="1"/>
    </location>
</feature>
<reference evidence="2" key="1">
    <citation type="submission" date="2016-05" db="EMBL/GenBank/DDBJ databases">
        <authorList>
            <person name="Lavstsen T."/>
            <person name="Jespersen J.S."/>
        </authorList>
    </citation>
    <scope>NUCLEOTIDE SEQUENCE</scope>
    <source>
        <tissue evidence="2">Brain</tissue>
    </source>
</reference>
<sequence length="124" mass="13635">GSNKPRTRCGADSGAGTFFIRCGKCFFYESLNLNQSDEGIKKAASLKNHFTVQMFLWWTSAGCLRLKGCSTLSFISGPSQLSPDPPTTNQQRSDLQTLSTNLPPDLNPEGPLKQPSEKDHEPQM</sequence>